<dbReference type="GO" id="GO:0003677">
    <property type="term" value="F:DNA binding"/>
    <property type="evidence" value="ECO:0007669"/>
    <property type="project" value="UniProtKB-UniRule"/>
</dbReference>
<keyword evidence="8" id="KW-1185">Reference proteome</keyword>
<reference evidence="7" key="1">
    <citation type="submission" date="2009-01" db="EMBL/GenBank/DDBJ databases">
        <authorList>
            <person name="Qin X."/>
            <person name="Bachman B."/>
            <person name="Battles P."/>
            <person name="Bell A."/>
            <person name="Bess C."/>
            <person name="Bickham C."/>
            <person name="Chaboub L."/>
            <person name="Chen D."/>
            <person name="Coyle M."/>
            <person name="Deiros D.R."/>
            <person name="Dinh H."/>
            <person name="Forbes L."/>
            <person name="Fowler G."/>
            <person name="Francisco L."/>
            <person name="Fu Q."/>
            <person name="Gubbala S."/>
            <person name="Hale W."/>
            <person name="Han Y."/>
            <person name="Hemphill L."/>
            <person name="Highlander S.K."/>
            <person name="Hirani K."/>
            <person name="Hogues M."/>
            <person name="Jackson L."/>
            <person name="Jakkamsetti A."/>
            <person name="Javaid M."/>
            <person name="Jiang H."/>
            <person name="Korchina V."/>
            <person name="Kovar C."/>
            <person name="Lara F."/>
            <person name="Lee S."/>
            <person name="Mata R."/>
            <person name="Mathew T."/>
            <person name="Moen C."/>
            <person name="Morales K."/>
            <person name="Munidasa M."/>
            <person name="Nazareth L."/>
            <person name="Ngo R."/>
            <person name="Nguyen L."/>
            <person name="Okwuonu G."/>
            <person name="Ongeri F."/>
            <person name="Patil S."/>
            <person name="Petrosino J."/>
            <person name="Pham C."/>
            <person name="Pham P."/>
            <person name="Pu L.-L."/>
            <person name="Puazo M."/>
            <person name="Raj R."/>
            <person name="Reid J."/>
            <person name="Rouhana J."/>
            <person name="Saada N."/>
            <person name="Shang Y."/>
            <person name="Simmons D."/>
            <person name="Thornton R."/>
            <person name="Warren J."/>
            <person name="Weissenberger G."/>
            <person name="Zhang J."/>
            <person name="Zhang L."/>
            <person name="Zhou C."/>
            <person name="Zhu D."/>
            <person name="Muzny D."/>
            <person name="Worley K."/>
            <person name="Gibbs R."/>
        </authorList>
    </citation>
    <scope>NUCLEOTIDE SEQUENCE [LARGE SCALE GENOMIC DNA]</scope>
    <source>
        <strain evidence="7">DSM 44291</strain>
    </source>
</reference>
<feature type="DNA-binding region" description="H-T-H motif" evidence="4">
    <location>
        <begin position="52"/>
        <end position="71"/>
    </location>
</feature>
<dbReference type="AlphaFoldDB" id="C0XNI8"/>
<dbReference type="PROSITE" id="PS50977">
    <property type="entry name" value="HTH_TETR_2"/>
    <property type="match status" value="1"/>
</dbReference>
<dbReference type="RefSeq" id="WP_006841145.1">
    <property type="nucleotide sequence ID" value="NZ_GG667197.1"/>
</dbReference>
<dbReference type="PRINTS" id="PR00455">
    <property type="entry name" value="HTHTETR"/>
</dbReference>
<dbReference type="SUPFAM" id="SSF48498">
    <property type="entry name" value="Tetracyclin repressor-like, C-terminal domain"/>
    <property type="match status" value="1"/>
</dbReference>
<evidence type="ECO:0000256" key="1">
    <source>
        <dbReference type="ARBA" id="ARBA00023015"/>
    </source>
</evidence>
<comment type="caution">
    <text evidence="7">The sequence shown here is derived from an EMBL/GenBank/DDBJ whole genome shotgun (WGS) entry which is preliminary data.</text>
</comment>
<keyword evidence="2 4" id="KW-0238">DNA-binding</keyword>
<dbReference type="InterPro" id="IPR001647">
    <property type="entry name" value="HTH_TetR"/>
</dbReference>
<proteinExistence type="predicted"/>
<evidence type="ECO:0000256" key="3">
    <source>
        <dbReference type="ARBA" id="ARBA00023163"/>
    </source>
</evidence>
<gene>
    <name evidence="7" type="ORF">HMPREF0298_0008</name>
</gene>
<evidence type="ECO:0000256" key="4">
    <source>
        <dbReference type="PROSITE-ProRule" id="PRU00335"/>
    </source>
</evidence>
<evidence type="ECO:0000313" key="7">
    <source>
        <dbReference type="EMBL" id="EEI18184.1"/>
    </source>
</evidence>
<dbReference type="eggNOG" id="COG1309">
    <property type="taxonomic scope" value="Bacteria"/>
</dbReference>
<dbReference type="Proteomes" id="UP000006196">
    <property type="component" value="Unassembled WGS sequence"/>
</dbReference>
<evidence type="ECO:0000256" key="2">
    <source>
        <dbReference type="ARBA" id="ARBA00023125"/>
    </source>
</evidence>
<name>C0XNI8_CORLD</name>
<feature type="domain" description="HTH tetR-type" evidence="6">
    <location>
        <begin position="29"/>
        <end position="89"/>
    </location>
</feature>
<dbReference type="HOGENOM" id="CLU_069356_23_1_11"/>
<evidence type="ECO:0000259" key="6">
    <source>
        <dbReference type="PROSITE" id="PS50977"/>
    </source>
</evidence>
<evidence type="ECO:0000256" key="5">
    <source>
        <dbReference type="SAM" id="MobiDB-lite"/>
    </source>
</evidence>
<dbReference type="EMBL" id="ACHJ01000002">
    <property type="protein sequence ID" value="EEI18184.1"/>
    <property type="molecule type" value="Genomic_DNA"/>
</dbReference>
<dbReference type="Pfam" id="PF00440">
    <property type="entry name" value="TetR_N"/>
    <property type="match status" value="1"/>
</dbReference>
<organism evidence="7 8">
    <name type="scientific">Corynebacterium lipophiloflavum (strain ATCC 700352 / DSM 44291 / CCUG 37336 / JCM 10383 / DMMZ 1944)</name>
    <dbReference type="NCBI Taxonomy" id="525263"/>
    <lineage>
        <taxon>Bacteria</taxon>
        <taxon>Bacillati</taxon>
        <taxon>Actinomycetota</taxon>
        <taxon>Actinomycetes</taxon>
        <taxon>Mycobacteriales</taxon>
        <taxon>Corynebacteriaceae</taxon>
        <taxon>Corynebacterium</taxon>
    </lineage>
</organism>
<dbReference type="InterPro" id="IPR009057">
    <property type="entry name" value="Homeodomain-like_sf"/>
</dbReference>
<keyword evidence="1" id="KW-0805">Transcription regulation</keyword>
<dbReference type="InterPro" id="IPR036271">
    <property type="entry name" value="Tet_transcr_reg_TetR-rel_C_sf"/>
</dbReference>
<feature type="compositionally biased region" description="Basic residues" evidence="5">
    <location>
        <begin position="17"/>
        <end position="29"/>
    </location>
</feature>
<evidence type="ECO:0000313" key="8">
    <source>
        <dbReference type="Proteomes" id="UP000006196"/>
    </source>
</evidence>
<dbReference type="OrthoDB" id="4214267at2"/>
<accession>C0XNI8</accession>
<sequence length="220" mass="24575">MTRGDRKGAEVTTGSPGKKKAPARRRNRPTPRERLLDAATKLFTEEGIRVIGIDRILREADVAKASLYSLLGSKDNLVVAYLEELDKGYRARWQARTENTRETDAKILAFFDMAIEEEPQKGFRGSPFLNAANEYPRPETDSERRIVAAATAHREWLHSTMLQLLTAKNGYESDQEADQLLIFLEGGLSGARFLRNTGPLQTGRELAVELLAAPAIDYSI</sequence>
<feature type="region of interest" description="Disordered" evidence="5">
    <location>
        <begin position="1"/>
        <end position="31"/>
    </location>
</feature>
<dbReference type="Gene3D" id="1.10.357.10">
    <property type="entry name" value="Tetracycline Repressor, domain 2"/>
    <property type="match status" value="1"/>
</dbReference>
<protein>
    <submittedName>
        <fullName evidence="7">Transcriptional regulator, TetR family</fullName>
    </submittedName>
</protein>
<keyword evidence="3" id="KW-0804">Transcription</keyword>
<dbReference type="PANTHER" id="PTHR47506:SF3">
    <property type="entry name" value="HTH-TYPE TRANSCRIPTIONAL REGULATOR LMRA"/>
    <property type="match status" value="1"/>
</dbReference>
<dbReference type="SUPFAM" id="SSF46689">
    <property type="entry name" value="Homeodomain-like"/>
    <property type="match status" value="1"/>
</dbReference>
<dbReference type="PANTHER" id="PTHR47506">
    <property type="entry name" value="TRANSCRIPTIONAL REGULATORY PROTEIN"/>
    <property type="match status" value="1"/>
</dbReference>
<dbReference type="STRING" id="525263.HMPREF0298_0008"/>